<organism evidence="1">
    <name type="scientific">marine sediment metagenome</name>
    <dbReference type="NCBI Taxonomy" id="412755"/>
    <lineage>
        <taxon>unclassified sequences</taxon>
        <taxon>metagenomes</taxon>
        <taxon>ecological metagenomes</taxon>
    </lineage>
</organism>
<protein>
    <submittedName>
        <fullName evidence="1">Uncharacterized protein</fullName>
    </submittedName>
</protein>
<sequence>MKTEMGEYIVGAYLKLIMDCNFVDYNVRRPGGGLAGLNELDVMGLNFKTKTAYLCEVTTHLDGLLYGSSKKATVDRIRKKYDKMLDYAENHLPKELFPERHFMFWSPVVSAGVTEELRKIEGLTLVINKDYADCVGELMKKA</sequence>
<dbReference type="EMBL" id="BARS01047613">
    <property type="protein sequence ID" value="GAG28706.1"/>
    <property type="molecule type" value="Genomic_DNA"/>
</dbReference>
<proteinExistence type="predicted"/>
<dbReference type="AlphaFoldDB" id="X0XV73"/>
<name>X0XV73_9ZZZZ</name>
<reference evidence="1" key="1">
    <citation type="journal article" date="2014" name="Front. Microbiol.">
        <title>High frequency of phylogenetically diverse reductive dehalogenase-homologous genes in deep subseafloor sedimentary metagenomes.</title>
        <authorList>
            <person name="Kawai M."/>
            <person name="Futagami T."/>
            <person name="Toyoda A."/>
            <person name="Takaki Y."/>
            <person name="Nishi S."/>
            <person name="Hori S."/>
            <person name="Arai W."/>
            <person name="Tsubouchi T."/>
            <person name="Morono Y."/>
            <person name="Uchiyama I."/>
            <person name="Ito T."/>
            <person name="Fujiyama A."/>
            <person name="Inagaki F."/>
            <person name="Takami H."/>
        </authorList>
    </citation>
    <scope>NUCLEOTIDE SEQUENCE</scope>
    <source>
        <strain evidence="1">Expedition CK06-06</strain>
    </source>
</reference>
<accession>X0XV73</accession>
<feature type="non-terminal residue" evidence="1">
    <location>
        <position position="142"/>
    </location>
</feature>
<gene>
    <name evidence="1" type="ORF">S01H1_71499</name>
</gene>
<comment type="caution">
    <text evidence="1">The sequence shown here is derived from an EMBL/GenBank/DDBJ whole genome shotgun (WGS) entry which is preliminary data.</text>
</comment>
<evidence type="ECO:0000313" key="1">
    <source>
        <dbReference type="EMBL" id="GAG28706.1"/>
    </source>
</evidence>